<dbReference type="AlphaFoldDB" id="A0A2S5A8E5"/>
<feature type="signal peptide" evidence="1">
    <location>
        <begin position="1"/>
        <end position="20"/>
    </location>
</feature>
<gene>
    <name evidence="2" type="ORF">C3K47_03790</name>
</gene>
<evidence type="ECO:0000313" key="2">
    <source>
        <dbReference type="EMBL" id="POY38527.1"/>
    </source>
</evidence>
<accession>A0A2S5A8E5</accession>
<dbReference type="EMBL" id="PQVF01000002">
    <property type="protein sequence ID" value="POY38527.1"/>
    <property type="molecule type" value="Genomic_DNA"/>
</dbReference>
<dbReference type="OrthoDB" id="8585774at2"/>
<name>A0A2S5A8E5_9SPHI</name>
<keyword evidence="1" id="KW-0732">Signal</keyword>
<dbReference type="RefSeq" id="WP_103787784.1">
    <property type="nucleotide sequence ID" value="NZ_PQVF01000002.1"/>
</dbReference>
<reference evidence="2 3" key="1">
    <citation type="submission" date="2018-01" db="EMBL/GenBank/DDBJ databases">
        <authorList>
            <person name="Gaut B.S."/>
            <person name="Morton B.R."/>
            <person name="Clegg M.T."/>
            <person name="Duvall M.R."/>
        </authorList>
    </citation>
    <scope>NUCLEOTIDE SEQUENCE [LARGE SCALE GENOMIC DNA]</scope>
    <source>
        <strain evidence="2 3">HR-AV</strain>
    </source>
</reference>
<protein>
    <submittedName>
        <fullName evidence="2">Uncharacterized protein</fullName>
    </submittedName>
</protein>
<sequence>MKNVIALLFYLSILSTASFAQLKPVKINATKIPAYIKYKGKFIEGIEWTDKSGKNTLLLTETGEQWKTNDDYNYREQYLYAYHYLTTDSLKLDWKIQDYVKECEVDVLANFVKNSTSITDLNNDGVAEIWLIYRVACRGDVSPSTMKIIMHEGSKKYIVRGESKVKYSQTDYAGDKMVFDVSFNNAPESFKTYATQLWNKYVLEKFE</sequence>
<comment type="caution">
    <text evidence="2">The sequence shown here is derived from an EMBL/GenBank/DDBJ whole genome shotgun (WGS) entry which is preliminary data.</text>
</comment>
<dbReference type="Proteomes" id="UP000236893">
    <property type="component" value="Unassembled WGS sequence"/>
</dbReference>
<dbReference type="NCBIfam" id="NF046077">
    <property type="entry name" value="LPS_M949_RS01915"/>
    <property type="match status" value="1"/>
</dbReference>
<organism evidence="2 3">
    <name type="scientific">Solitalea longa</name>
    <dbReference type="NCBI Taxonomy" id="2079460"/>
    <lineage>
        <taxon>Bacteria</taxon>
        <taxon>Pseudomonadati</taxon>
        <taxon>Bacteroidota</taxon>
        <taxon>Sphingobacteriia</taxon>
        <taxon>Sphingobacteriales</taxon>
        <taxon>Sphingobacteriaceae</taxon>
        <taxon>Solitalea</taxon>
    </lineage>
</organism>
<keyword evidence="3" id="KW-1185">Reference proteome</keyword>
<evidence type="ECO:0000313" key="3">
    <source>
        <dbReference type="Proteomes" id="UP000236893"/>
    </source>
</evidence>
<feature type="chain" id="PRO_5015739819" evidence="1">
    <location>
        <begin position="21"/>
        <end position="207"/>
    </location>
</feature>
<proteinExistence type="predicted"/>
<evidence type="ECO:0000256" key="1">
    <source>
        <dbReference type="SAM" id="SignalP"/>
    </source>
</evidence>
<dbReference type="InterPro" id="IPR058148">
    <property type="entry name" value="M949_RS01915-like_dom"/>
</dbReference>